<reference evidence="2 3" key="1">
    <citation type="journal article" date="2012" name="Science">
        <title>Ecological populations of bacteria act as socially cohesive units of antibiotic production and resistance.</title>
        <authorList>
            <person name="Cordero O.X."/>
            <person name="Wildschutte H."/>
            <person name="Kirkup B."/>
            <person name="Proehl S."/>
            <person name="Ngo L."/>
            <person name="Hussain F."/>
            <person name="Le Roux F."/>
            <person name="Mincer T."/>
            <person name="Polz M.F."/>
        </authorList>
    </citation>
    <scope>NUCLEOTIDE SEQUENCE [LARGE SCALE GENOMIC DNA]</scope>
    <source>
        <strain evidence="2 3">FF-238</strain>
    </source>
</reference>
<keyword evidence="3" id="KW-1185">Reference proteome</keyword>
<dbReference type="InterPro" id="IPR036520">
    <property type="entry name" value="UPF0759_sf"/>
</dbReference>
<evidence type="ECO:0000313" key="3">
    <source>
        <dbReference type="Proteomes" id="UP000094165"/>
    </source>
</evidence>
<evidence type="ECO:0008006" key="4">
    <source>
        <dbReference type="Google" id="ProtNLM"/>
    </source>
</evidence>
<dbReference type="Proteomes" id="UP000094165">
    <property type="component" value="Unassembled WGS sequence"/>
</dbReference>
<evidence type="ECO:0000256" key="1">
    <source>
        <dbReference type="SAM" id="MobiDB-lite"/>
    </source>
</evidence>
<comment type="caution">
    <text evidence="2">The sequence shown here is derived from an EMBL/GenBank/DDBJ whole genome shotgun (WGS) entry which is preliminary data.</text>
</comment>
<dbReference type="Gene3D" id="3.20.20.410">
    <property type="entry name" value="Protein of unknown function UPF0759"/>
    <property type="match status" value="1"/>
</dbReference>
<dbReference type="AlphaFoldDB" id="A0A1E5D5Y9"/>
<gene>
    <name evidence="2" type="ORF">A130_02545</name>
</gene>
<dbReference type="PANTHER" id="PTHR30348">
    <property type="entry name" value="UNCHARACTERIZED PROTEIN YECE"/>
    <property type="match status" value="1"/>
</dbReference>
<name>A0A1E5D5Y9_9VIBR</name>
<dbReference type="InterPro" id="IPR002763">
    <property type="entry name" value="DUF72"/>
</dbReference>
<feature type="region of interest" description="Disordered" evidence="1">
    <location>
        <begin position="275"/>
        <end position="294"/>
    </location>
</feature>
<dbReference type="RefSeq" id="WP_017051967.1">
    <property type="nucleotide sequence ID" value="NZ_AJYW02000031.1"/>
</dbReference>
<feature type="compositionally biased region" description="Polar residues" evidence="1">
    <location>
        <begin position="282"/>
        <end position="294"/>
    </location>
</feature>
<protein>
    <recommendedName>
        <fullName evidence="4">DUF72 domain-containing protein</fullName>
    </recommendedName>
</protein>
<dbReference type="PANTHER" id="PTHR30348:SF9">
    <property type="entry name" value="UPF0759 PROTEIN YECE"/>
    <property type="match status" value="1"/>
</dbReference>
<organism evidence="2 3">
    <name type="scientific">Vibrio genomosp. F6 str. FF-238</name>
    <dbReference type="NCBI Taxonomy" id="1191298"/>
    <lineage>
        <taxon>Bacteria</taxon>
        <taxon>Pseudomonadati</taxon>
        <taxon>Pseudomonadota</taxon>
        <taxon>Gammaproteobacteria</taxon>
        <taxon>Vibrionales</taxon>
        <taxon>Vibrionaceae</taxon>
        <taxon>Vibrio</taxon>
    </lineage>
</organism>
<accession>A0A1E5D5Y9</accession>
<proteinExistence type="predicted"/>
<evidence type="ECO:0000313" key="2">
    <source>
        <dbReference type="EMBL" id="OEE79038.1"/>
    </source>
</evidence>
<dbReference type="SUPFAM" id="SSF117396">
    <property type="entry name" value="TM1631-like"/>
    <property type="match status" value="1"/>
</dbReference>
<dbReference type="EMBL" id="AJYW02000031">
    <property type="protein sequence ID" value="OEE79038.1"/>
    <property type="molecule type" value="Genomic_DNA"/>
</dbReference>
<dbReference type="Pfam" id="PF01904">
    <property type="entry name" value="DUF72"/>
    <property type="match status" value="1"/>
</dbReference>
<sequence>MTQLPIRLGLTMWSHSQWQASFYGSGTKPAERLEKYSQVFHTVEGNTTFYATPSMATIQNWQASTPDEFRFTFKLPKEITHQQMLRHSQQSLKDFLIVMQPLWSKIGQWTIQLPAAFSPADLPVLQKFCQGFPPEMKLGIEVRHLGFFNKNDDEKRFNQWLIENNINRIIMDSRPVFSAPPTTEAVREAHRNKPKVPTHAIATSTNPMIRFIGHPDIEANVAFFQPWLTKLSTWIQQGKQPYLMIHTPDNVQAPELALKLYDLLQQDITLQQRHTLPPLPTFPNSVNSPQIDMF</sequence>